<evidence type="ECO:0000313" key="10">
    <source>
        <dbReference type="Proteomes" id="UP000046155"/>
    </source>
</evidence>
<comment type="subcellular location">
    <subcellularLocation>
        <location evidence="1">Membrane</location>
        <topology evidence="1">Multi-pass membrane protein</topology>
    </subcellularLocation>
</comment>
<dbReference type="InterPro" id="IPR029045">
    <property type="entry name" value="ClpP/crotonase-like_dom_sf"/>
</dbReference>
<dbReference type="PANTHER" id="PTHR33507:SF4">
    <property type="entry name" value="NODULATION COMPETITIVENESS PROTEIN NFED"/>
    <property type="match status" value="1"/>
</dbReference>
<dbReference type="PANTHER" id="PTHR33507">
    <property type="entry name" value="INNER MEMBRANE PROTEIN YBBJ"/>
    <property type="match status" value="1"/>
</dbReference>
<feature type="domain" description="NfeD1b N-terminal" evidence="8">
    <location>
        <begin position="54"/>
        <end position="206"/>
    </location>
</feature>
<dbReference type="InterPro" id="IPR012340">
    <property type="entry name" value="NA-bd_OB-fold"/>
</dbReference>
<sequence length="447" mass="47227">MRRKWSIPKKTLIKSIILLVSLIIAVTTLVPQGQTAPGSNPVIVARYEGAVVPVAAKYCERVIQHAEDLGATACVIELSTPGGLYSTTQELVTTILNAQIPVIVYVSPAGGWAGSAGTFITISSHVAAMAPGSRIGAAHPVSIGQDNQQQDVPSEKITEDAAAWVRSLAQMRERNADAAELAVTESKSYSDTEALELNLIDLRARDLNELLQEIDGRKVVLSSGNEVKLQTSKAPVQRVPMNSIEKLLLDLSNPDIAYILMTVGMAGIMVEIYHPGLIFPGVVGAISLLLGLYSLGTLDAYWGGVLLIILAFGLFIAEAFVASHGILGAGGVISFVTGSLLLFTGGPPGLGVNIGLIVTTAIFFTALMALLVIAIIRGQKRAVTTGSEELIGKEAVVREDLQPEGAIFIAGELWKAMAVDGIIKAGERVIVTGIDGLKLKVKRIDHT</sequence>
<dbReference type="SUPFAM" id="SSF141322">
    <property type="entry name" value="NfeD domain-like"/>
    <property type="match status" value="1"/>
</dbReference>
<evidence type="ECO:0000256" key="4">
    <source>
        <dbReference type="ARBA" id="ARBA00023136"/>
    </source>
</evidence>
<dbReference type="InterPro" id="IPR002810">
    <property type="entry name" value="NfeD-like_C"/>
</dbReference>
<dbReference type="Gene3D" id="3.90.226.10">
    <property type="entry name" value="2-enoyl-CoA Hydratase, Chain A, domain 1"/>
    <property type="match status" value="1"/>
</dbReference>
<evidence type="ECO:0000256" key="5">
    <source>
        <dbReference type="SAM" id="Phobius"/>
    </source>
</evidence>
<dbReference type="InterPro" id="IPR056739">
    <property type="entry name" value="NfeD_membrane"/>
</dbReference>
<gene>
    <name evidence="9" type="ORF">SSCH_1050003</name>
</gene>
<keyword evidence="3 5" id="KW-1133">Transmembrane helix</keyword>
<dbReference type="EMBL" id="CDRZ01000008">
    <property type="protein sequence ID" value="CEO87433.1"/>
    <property type="molecule type" value="Genomic_DNA"/>
</dbReference>
<organism evidence="9 10">
    <name type="scientific">Syntrophaceticus schinkii</name>
    <dbReference type="NCBI Taxonomy" id="499207"/>
    <lineage>
        <taxon>Bacteria</taxon>
        <taxon>Bacillati</taxon>
        <taxon>Bacillota</taxon>
        <taxon>Clostridia</taxon>
        <taxon>Thermoanaerobacterales</taxon>
        <taxon>Thermoanaerobacterales Family III. Incertae Sedis</taxon>
        <taxon>Syntrophaceticus</taxon>
    </lineage>
</organism>
<protein>
    <submittedName>
        <fullName evidence="9">Uncharacterized protein</fullName>
    </submittedName>
</protein>
<dbReference type="Gene3D" id="2.40.50.140">
    <property type="entry name" value="Nucleic acid-binding proteins"/>
    <property type="match status" value="1"/>
</dbReference>
<dbReference type="CDD" id="cd07020">
    <property type="entry name" value="Clp_protease_NfeD_1"/>
    <property type="match status" value="1"/>
</dbReference>
<evidence type="ECO:0000259" key="7">
    <source>
        <dbReference type="Pfam" id="PF24961"/>
    </source>
</evidence>
<dbReference type="InterPro" id="IPR052165">
    <property type="entry name" value="Membrane_assoc_protease"/>
</dbReference>
<dbReference type="SUPFAM" id="SSF52096">
    <property type="entry name" value="ClpP/crotonase"/>
    <property type="match status" value="1"/>
</dbReference>
<reference evidence="10" key="1">
    <citation type="submission" date="2015-01" db="EMBL/GenBank/DDBJ databases">
        <authorList>
            <person name="Manzoor Shahid"/>
            <person name="Zubair Saima"/>
        </authorList>
    </citation>
    <scope>NUCLEOTIDE SEQUENCE [LARGE SCALE GENOMIC DNA]</scope>
    <source>
        <strain evidence="10">Sp3</strain>
    </source>
</reference>
<dbReference type="OrthoDB" id="9806253at2"/>
<dbReference type="AlphaFoldDB" id="A0A0B7MGS8"/>
<feature type="domain" description="NfeD-like C-terminal" evidence="6">
    <location>
        <begin position="388"/>
        <end position="443"/>
    </location>
</feature>
<feature type="transmembrane region" description="Helical" evidence="5">
    <location>
        <begin position="256"/>
        <end position="273"/>
    </location>
</feature>
<dbReference type="RefSeq" id="WP_044663810.1">
    <property type="nucleotide sequence ID" value="NZ_CDRZ01000008.1"/>
</dbReference>
<dbReference type="InterPro" id="IPR056738">
    <property type="entry name" value="NfeD1b_N"/>
</dbReference>
<accession>A0A0B7MGS8</accession>
<dbReference type="Pfam" id="PF01957">
    <property type="entry name" value="NfeD"/>
    <property type="match status" value="1"/>
</dbReference>
<name>A0A0B7MGS8_9FIRM</name>
<feature type="transmembrane region" description="Helical" evidence="5">
    <location>
        <begin position="326"/>
        <end position="344"/>
    </location>
</feature>
<evidence type="ECO:0000256" key="2">
    <source>
        <dbReference type="ARBA" id="ARBA00022692"/>
    </source>
</evidence>
<feature type="transmembrane region" description="Helical" evidence="5">
    <location>
        <begin position="350"/>
        <end position="376"/>
    </location>
</feature>
<dbReference type="Proteomes" id="UP000046155">
    <property type="component" value="Unassembled WGS sequence"/>
</dbReference>
<dbReference type="GO" id="GO:0016020">
    <property type="term" value="C:membrane"/>
    <property type="evidence" value="ECO:0007669"/>
    <property type="project" value="UniProtKB-SubCell"/>
</dbReference>
<evidence type="ECO:0000256" key="3">
    <source>
        <dbReference type="ARBA" id="ARBA00022989"/>
    </source>
</evidence>
<evidence type="ECO:0000256" key="1">
    <source>
        <dbReference type="ARBA" id="ARBA00004141"/>
    </source>
</evidence>
<keyword evidence="10" id="KW-1185">Reference proteome</keyword>
<evidence type="ECO:0000259" key="6">
    <source>
        <dbReference type="Pfam" id="PF01957"/>
    </source>
</evidence>
<evidence type="ECO:0000313" key="9">
    <source>
        <dbReference type="EMBL" id="CEO87433.1"/>
    </source>
</evidence>
<dbReference type="Pfam" id="PF24961">
    <property type="entry name" value="NfeD_membrane"/>
    <property type="match status" value="1"/>
</dbReference>
<evidence type="ECO:0000259" key="8">
    <source>
        <dbReference type="Pfam" id="PF25145"/>
    </source>
</evidence>
<keyword evidence="2 5" id="KW-0812">Transmembrane</keyword>
<feature type="domain" description="NfeD integral membrane" evidence="7">
    <location>
        <begin position="256"/>
        <end position="373"/>
    </location>
</feature>
<keyword evidence="4 5" id="KW-0472">Membrane</keyword>
<proteinExistence type="predicted"/>
<dbReference type="Pfam" id="PF25145">
    <property type="entry name" value="NfeD1b_N"/>
    <property type="match status" value="1"/>
</dbReference>
<feature type="transmembrane region" description="Helical" evidence="5">
    <location>
        <begin position="301"/>
        <end position="321"/>
    </location>
</feature>